<dbReference type="Proteomes" id="UP001201812">
    <property type="component" value="Unassembled WGS sequence"/>
</dbReference>
<reference evidence="1" key="1">
    <citation type="submission" date="2022-01" db="EMBL/GenBank/DDBJ databases">
        <title>Genome Sequence Resource for Two Populations of Ditylenchus destructor, the Migratory Endoparasitic Phytonematode.</title>
        <authorList>
            <person name="Zhang H."/>
            <person name="Lin R."/>
            <person name="Xie B."/>
        </authorList>
    </citation>
    <scope>NUCLEOTIDE SEQUENCE</scope>
    <source>
        <strain evidence="1">BazhouSP</strain>
    </source>
</reference>
<name>A0AAD4R3T7_9BILA</name>
<organism evidence="1 2">
    <name type="scientific">Ditylenchus destructor</name>
    <dbReference type="NCBI Taxonomy" id="166010"/>
    <lineage>
        <taxon>Eukaryota</taxon>
        <taxon>Metazoa</taxon>
        <taxon>Ecdysozoa</taxon>
        <taxon>Nematoda</taxon>
        <taxon>Chromadorea</taxon>
        <taxon>Rhabditida</taxon>
        <taxon>Tylenchina</taxon>
        <taxon>Tylenchomorpha</taxon>
        <taxon>Sphaerularioidea</taxon>
        <taxon>Anguinidae</taxon>
        <taxon>Anguininae</taxon>
        <taxon>Ditylenchus</taxon>
    </lineage>
</organism>
<keyword evidence="2" id="KW-1185">Reference proteome</keyword>
<protein>
    <submittedName>
        <fullName evidence="1">Uncharacterized protein</fullName>
    </submittedName>
</protein>
<dbReference type="EMBL" id="JAKKPZ010000037">
    <property type="protein sequence ID" value="KAI1708085.1"/>
    <property type="molecule type" value="Genomic_DNA"/>
</dbReference>
<sequence length="310" mass="36476">MFTITLNANLFDVTDLPFVATGRMGFDVPHNHLIDLLAFFNRRELCFLSLSNSRILRIIEHKYAEAPFLLMRWLQPSPYSNGKLYWITLERDMFEVTPEAANIFQVSKFIRFEVTTINCHMRMSQIMWLKRCSHLWANGRLEILQKNYADPSTEMAVLMSQSPDLYVEWNKVLCFLGCILSGPNAERVKIYDNDQKSTWNYPVEKLLRFLFKPQSKNGMPRELYIVARYCPNFAEIFDEIEEKFLKAPTPPIFRFAVKVKCESEIHDYSDFSVSHKKSNNVLQFCTLKNGFVIRSTKIYHNSEENNYKIK</sequence>
<evidence type="ECO:0000313" key="1">
    <source>
        <dbReference type="EMBL" id="KAI1708085.1"/>
    </source>
</evidence>
<comment type="caution">
    <text evidence="1">The sequence shown here is derived from an EMBL/GenBank/DDBJ whole genome shotgun (WGS) entry which is preliminary data.</text>
</comment>
<dbReference type="AlphaFoldDB" id="A0AAD4R3T7"/>
<gene>
    <name evidence="1" type="ORF">DdX_12031</name>
</gene>
<proteinExistence type="predicted"/>
<evidence type="ECO:0000313" key="2">
    <source>
        <dbReference type="Proteomes" id="UP001201812"/>
    </source>
</evidence>
<accession>A0AAD4R3T7</accession>